<comment type="caution">
    <text evidence="2">The sequence shown here is derived from an EMBL/GenBank/DDBJ whole genome shotgun (WGS) entry which is preliminary data.</text>
</comment>
<keyword evidence="3" id="KW-1185">Reference proteome</keyword>
<dbReference type="AlphaFoldDB" id="A0A3M6U3C6"/>
<name>A0A3M6U3C6_POCDA</name>
<gene>
    <name evidence="2" type="ORF">pdam_00002578</name>
</gene>
<proteinExistence type="predicted"/>
<evidence type="ECO:0000313" key="3">
    <source>
        <dbReference type="Proteomes" id="UP000275408"/>
    </source>
</evidence>
<organism evidence="2 3">
    <name type="scientific">Pocillopora damicornis</name>
    <name type="common">Cauliflower coral</name>
    <name type="synonym">Millepora damicornis</name>
    <dbReference type="NCBI Taxonomy" id="46731"/>
    <lineage>
        <taxon>Eukaryota</taxon>
        <taxon>Metazoa</taxon>
        <taxon>Cnidaria</taxon>
        <taxon>Anthozoa</taxon>
        <taxon>Hexacorallia</taxon>
        <taxon>Scleractinia</taxon>
        <taxon>Astrocoeniina</taxon>
        <taxon>Pocilloporidae</taxon>
        <taxon>Pocillopora</taxon>
    </lineage>
</organism>
<dbReference type="Proteomes" id="UP000275408">
    <property type="component" value="Unassembled WGS sequence"/>
</dbReference>
<feature type="non-terminal residue" evidence="2">
    <location>
        <position position="21"/>
    </location>
</feature>
<reference evidence="2 3" key="1">
    <citation type="journal article" date="2018" name="Sci. Rep.">
        <title>Comparative analysis of the Pocillopora damicornis genome highlights role of immune system in coral evolution.</title>
        <authorList>
            <person name="Cunning R."/>
            <person name="Bay R.A."/>
            <person name="Gillette P."/>
            <person name="Baker A.C."/>
            <person name="Traylor-Knowles N."/>
        </authorList>
    </citation>
    <scope>NUCLEOTIDE SEQUENCE [LARGE SCALE GENOMIC DNA]</scope>
    <source>
        <strain evidence="2">RSMAS</strain>
        <tissue evidence="2">Whole animal</tissue>
    </source>
</reference>
<evidence type="ECO:0000256" key="1">
    <source>
        <dbReference type="SAM" id="MobiDB-lite"/>
    </source>
</evidence>
<evidence type="ECO:0000313" key="2">
    <source>
        <dbReference type="EMBL" id="RMX48117.1"/>
    </source>
</evidence>
<sequence>MVVTLHGPPGPGVASLDGGYT</sequence>
<protein>
    <submittedName>
        <fullName evidence="2">Uncharacterized protein</fullName>
    </submittedName>
</protein>
<accession>A0A3M6U3C6</accession>
<dbReference type="EMBL" id="RCHS01002311">
    <property type="protein sequence ID" value="RMX48117.1"/>
    <property type="molecule type" value="Genomic_DNA"/>
</dbReference>
<feature type="region of interest" description="Disordered" evidence="1">
    <location>
        <begin position="1"/>
        <end position="21"/>
    </location>
</feature>